<evidence type="ECO:0000313" key="2">
    <source>
        <dbReference type="Proteomes" id="UP001626537"/>
    </source>
</evidence>
<keyword evidence="2" id="KW-1185">Reference proteome</keyword>
<proteinExistence type="predicted"/>
<evidence type="ECO:0008006" key="3">
    <source>
        <dbReference type="Google" id="ProtNLM"/>
    </source>
</evidence>
<gene>
    <name evidence="1" type="ORF">R0135_08030</name>
</gene>
<reference evidence="1 2" key="1">
    <citation type="submission" date="2023-10" db="EMBL/GenBank/DDBJ databases">
        <title>Two novel species belonging to the OM43/NOR5 clade.</title>
        <authorList>
            <person name="Park M."/>
        </authorList>
    </citation>
    <scope>NUCLEOTIDE SEQUENCE [LARGE SCALE GENOMIC DNA]</scope>
    <source>
        <strain evidence="1 2">IMCC43200</strain>
    </source>
</reference>
<protein>
    <recommendedName>
        <fullName evidence="3">Lipoprotein</fullName>
    </recommendedName>
</protein>
<evidence type="ECO:0000313" key="1">
    <source>
        <dbReference type="EMBL" id="WOJ95109.1"/>
    </source>
</evidence>
<organism evidence="1 2">
    <name type="scientific">Congregibacter variabilis</name>
    <dbReference type="NCBI Taxonomy" id="3081200"/>
    <lineage>
        <taxon>Bacteria</taxon>
        <taxon>Pseudomonadati</taxon>
        <taxon>Pseudomonadota</taxon>
        <taxon>Gammaproteobacteria</taxon>
        <taxon>Cellvibrionales</taxon>
        <taxon>Halieaceae</taxon>
        <taxon>Congregibacter</taxon>
    </lineage>
</organism>
<dbReference type="EMBL" id="CP136864">
    <property type="protein sequence ID" value="WOJ95109.1"/>
    <property type="molecule type" value="Genomic_DNA"/>
</dbReference>
<dbReference type="Proteomes" id="UP001626537">
    <property type="component" value="Chromosome"/>
</dbReference>
<accession>A0ABZ0I6G7</accession>
<dbReference type="RefSeq" id="WP_407349742.1">
    <property type="nucleotide sequence ID" value="NZ_CP136864.1"/>
</dbReference>
<sequence length="86" mass="9151">MGRLIGLSTITLVLSACIGDLPEAEFPCLVAQDLYNKYNEAYVFSPQGDKKRQAMARIVAVEEDCRAGRVIENGEPAGAGVAPNPA</sequence>
<name>A0ABZ0I6G7_9GAMM</name>
<dbReference type="PROSITE" id="PS51257">
    <property type="entry name" value="PROKAR_LIPOPROTEIN"/>
    <property type="match status" value="1"/>
</dbReference>